<dbReference type="EMBL" id="BOOG01000045">
    <property type="protein sequence ID" value="GIH72106.1"/>
    <property type="molecule type" value="Genomic_DNA"/>
</dbReference>
<reference evidence="1" key="1">
    <citation type="submission" date="2021-01" db="EMBL/GenBank/DDBJ databases">
        <title>Whole genome shotgun sequence of Sphaerimonospora thailandensis NBRC 107569.</title>
        <authorList>
            <person name="Komaki H."/>
            <person name="Tamura T."/>
        </authorList>
    </citation>
    <scope>NUCLEOTIDE SEQUENCE</scope>
    <source>
        <strain evidence="1">NBRC 107569</strain>
    </source>
</reference>
<sequence length="56" mass="6038">MNELIAGYANYASTEAILHEQQNAAVQADIAVIQVPSLTYSITAYPYTVVTATVTF</sequence>
<accession>A0A8J3W1T4</accession>
<comment type="caution">
    <text evidence="1">The sequence shown here is derived from an EMBL/GenBank/DDBJ whole genome shotgun (WGS) entry which is preliminary data.</text>
</comment>
<dbReference type="RefSeq" id="WP_204017775.1">
    <property type="nucleotide sequence ID" value="NZ_BOOG01000045.1"/>
</dbReference>
<keyword evidence="2" id="KW-1185">Reference proteome</keyword>
<name>A0A8J3W1T4_9ACTN</name>
<gene>
    <name evidence="1" type="ORF">Mth01_43590</name>
</gene>
<protein>
    <submittedName>
        <fullName evidence="1">Uncharacterized protein</fullName>
    </submittedName>
</protein>
<dbReference type="Proteomes" id="UP000610966">
    <property type="component" value="Unassembled WGS sequence"/>
</dbReference>
<evidence type="ECO:0000313" key="1">
    <source>
        <dbReference type="EMBL" id="GIH72106.1"/>
    </source>
</evidence>
<dbReference type="AlphaFoldDB" id="A0A8J3W1T4"/>
<proteinExistence type="predicted"/>
<evidence type="ECO:0000313" key="2">
    <source>
        <dbReference type="Proteomes" id="UP000610966"/>
    </source>
</evidence>
<organism evidence="1 2">
    <name type="scientific">Sphaerimonospora thailandensis</name>
    <dbReference type="NCBI Taxonomy" id="795644"/>
    <lineage>
        <taxon>Bacteria</taxon>
        <taxon>Bacillati</taxon>
        <taxon>Actinomycetota</taxon>
        <taxon>Actinomycetes</taxon>
        <taxon>Streptosporangiales</taxon>
        <taxon>Streptosporangiaceae</taxon>
        <taxon>Sphaerimonospora</taxon>
    </lineage>
</organism>